<dbReference type="SUPFAM" id="SSF56112">
    <property type="entry name" value="Protein kinase-like (PK-like)"/>
    <property type="match status" value="1"/>
</dbReference>
<sequence length="1729" mass="196277">MSAKVRLKKLEQLLLDGPWRNESALSVETLLDVLVCLYTECSHSALRRDKYVAEFLEWAKPFTQLVKEMQLHREDFEIIKVIGRGAFGEVAVVKMKNTERIYAMKILNKWEMLKRAETACFREERDVLVNGDCQWITALHYAFQDENHLYLVMDYYVGGDLLTLLSKFEDKLPEDMARFYIGEMVLAIDSIHQLHYVHRDIKPDNVLLDVNGHIRLADFGSCLKMNDDGTVQSSVAVGTPDYISPEILQAMEDGMGKYGPECDWWSLGVCMYEMLYGETPFYAESLVETYGKIMNHEERFQFPSHVTDVSEEAKDLIQRLICSRERRLGQNGIEDFKKHAFFEGLNWENIRNLEAPYIPDVSSPSDTSNFDVDDDVLRNTEILPPGSHTGFSGLHLPFIGFTFTTESCFSDRGSLKSIMQSNTLTKDEDVQRDLEHSLQMEAYERRIRRLEQEKLELSRKLQESTQTVQSLHGSSRALSNSNRDKEIKKLNEEIERLKNKIADSNKLERQLEDTVVLRQEREDSTQRLRGLEKQHRMVRQEKEELHKQLVEASERLKSQAKELRDAHQQRKLALQEFSELNERMAELRSQKQKVSRQLRDKEEEMEVAMQKVDAMRQEMRRSEKLRKELEAQLDDAVAEASKERKLREHSENFSKQMESELEALKVMKQGGRGPGATSEHQQEISKIKSELEKKVLFYEEELVRREASHVLEVKNVKKEVHDSESHQLALQKEILMLKDKLEKSKRERHNEMEEAVGTIKDKYERERAMLFDENKKVTAENEKLCSFVDKLTAQNRQLEDELQDLAAKKESVAHWEAQIAEIIQWVSDEKDARGYLQALASKMTEELEALRSSSLGSRTLDPLWKVRRSQKLDMSARLELQSALEAEIRAKQLVQEELRKVKDANLTLESKLKDSEAKNRELLEEMEILKKKMEEKFRADTGLKLPDFQDSIFEYFNTAPLAHDLTFRDSLSTSSASSLLAFWEETSSASEQETQAPKPEASPLMSAAASEQQEDMARPPQRPSAVPLPTTQALALAGPKPKAHQFSIKSFSSPTQCSHCTSLMVGLIRQGYACEVCSFACHVSCKDSVPQVCPIPPEQSKRPLGVDVQRGIGTAYKGHVKVPKPTGVKKGWQRAYAVVCDCKLFLYDLPEGKSTQPGVIASQVLDLRDEEFSVSSVLASDVIHATRRDIPCIFRVTASLLGAPSKTSSLLILTENENEKRKWVGILEGLQSILHKNRLRNQVVHVPLEAYDSSLPLIKAVLTAAIVDADRIAVGLEEGLYIIEVTRDVIVRAADCKKVHQIELAPREKIVILLCGRNHHVHLYPWSSLDGAEGSFDIKLPETKGCQLMATATLKKSSATCLFVAVKRLILCYEIQRTKPFHRKFNEIVAPGSVQCLAVLRDRLCVGYPSGFCLLSIQGDGQPLNLVNPNDPSLAFLSQQSFDALCAVELESEEYLLCFSHMGLYVDPQGRRARAQELMWPAAPVACSCSPTHVTVYSEYGVDVFDVRTMEWVQTIGLRRIRPLNSEGTLNLLNCEPPRLIYFKSKFSGAVLNVPDTCDNSKKQMLRTRSKRRFVFKVPEEERLQQRREMLRDPELRSKMISNPTNFNHVAHMGPGDGMQVLMDLPLSAGPHSQEERPGPTPASLARQPPSRNKPYISWPSSGGSEPGVAVPLRSMSDPDQDFDKEPDSDSTKHSTPSNSSNPSGPPSPNSPHRSQLPLEGLEQPACDA</sequence>
<feature type="domain" description="Phorbol-ester/DAG-type" evidence="37">
    <location>
        <begin position="1043"/>
        <end position="1093"/>
    </location>
</feature>
<dbReference type="GO" id="GO:0008270">
    <property type="term" value="F:zinc ion binding"/>
    <property type="evidence" value="ECO:0007669"/>
    <property type="project" value="UniProtKB-KW"/>
</dbReference>
<accession>A0A6J3IL81</accession>
<feature type="compositionally biased region" description="Basic and acidic residues" evidence="34">
    <location>
        <begin position="1682"/>
        <end position="1693"/>
    </location>
</feature>
<dbReference type="InterPro" id="IPR031597">
    <property type="entry name" value="KELK"/>
</dbReference>
<evidence type="ECO:0000256" key="8">
    <source>
        <dbReference type="ARBA" id="ARBA00022475"/>
    </source>
</evidence>
<dbReference type="InterPro" id="IPR050839">
    <property type="entry name" value="Rho-assoc_Ser/Thr_Kinase"/>
</dbReference>
<comment type="cofactor">
    <cofactor evidence="1">
        <name>Mg(2+)</name>
        <dbReference type="ChEBI" id="CHEBI:18420"/>
    </cofactor>
</comment>
<dbReference type="GeneID" id="116557720"/>
<dbReference type="SUPFAM" id="SSF57889">
    <property type="entry name" value="Cysteine-rich domain"/>
    <property type="match status" value="1"/>
</dbReference>
<evidence type="ECO:0000256" key="13">
    <source>
        <dbReference type="ARBA" id="ARBA00022679"/>
    </source>
</evidence>
<feature type="region of interest" description="Disordered" evidence="34">
    <location>
        <begin position="461"/>
        <end position="484"/>
    </location>
</feature>
<evidence type="ECO:0000256" key="4">
    <source>
        <dbReference type="ARBA" id="ARBA00004496"/>
    </source>
</evidence>
<feature type="binding site" evidence="32">
    <location>
        <position position="105"/>
    </location>
    <ligand>
        <name>ATP</name>
        <dbReference type="ChEBI" id="CHEBI:30616"/>
    </ligand>
</feature>
<dbReference type="PROSITE" id="PS00107">
    <property type="entry name" value="PROTEIN_KINASE_ATP"/>
    <property type="match status" value="1"/>
</dbReference>
<evidence type="ECO:0000256" key="16">
    <source>
        <dbReference type="ARBA" id="ARBA00022771"/>
    </source>
</evidence>
<dbReference type="SUPFAM" id="SSF50729">
    <property type="entry name" value="PH domain-like"/>
    <property type="match status" value="1"/>
</dbReference>
<dbReference type="PROSITE" id="PS00108">
    <property type="entry name" value="PROTEIN_KINASE_ST"/>
    <property type="match status" value="1"/>
</dbReference>
<dbReference type="InterPro" id="IPR000095">
    <property type="entry name" value="CRIB_dom"/>
</dbReference>
<dbReference type="FunFam" id="3.30.200.20:FF:001209">
    <property type="entry name" value="Serine/threonine-protein kinase MRCK beta"/>
    <property type="match status" value="1"/>
</dbReference>
<dbReference type="GO" id="GO:0030027">
    <property type="term" value="C:lamellipodium"/>
    <property type="evidence" value="ECO:0007669"/>
    <property type="project" value="UniProtKB-SubCell"/>
</dbReference>
<evidence type="ECO:0000256" key="26">
    <source>
        <dbReference type="ARBA" id="ARBA00048679"/>
    </source>
</evidence>
<evidence type="ECO:0000256" key="7">
    <source>
        <dbReference type="ARBA" id="ARBA00012513"/>
    </source>
</evidence>
<dbReference type="InterPro" id="IPR000961">
    <property type="entry name" value="AGC-kinase_C"/>
</dbReference>
<keyword evidence="22 33" id="KW-0175">Coiled coil</keyword>
<dbReference type="FunFam" id="3.30.200.20:FF:001044">
    <property type="entry name" value="Serine/threonine-protein kinase MRCK beta"/>
    <property type="match status" value="1"/>
</dbReference>
<dbReference type="PANTHER" id="PTHR22988:SF34">
    <property type="entry name" value="SERINE_THREONINE-PROTEIN KINASE MRCK BETA"/>
    <property type="match status" value="1"/>
</dbReference>
<evidence type="ECO:0000256" key="10">
    <source>
        <dbReference type="ARBA" id="ARBA00022490"/>
    </source>
</evidence>
<dbReference type="GO" id="GO:0016477">
    <property type="term" value="P:cell migration"/>
    <property type="evidence" value="ECO:0007669"/>
    <property type="project" value="UniProtKB-ARBA"/>
</dbReference>
<dbReference type="Pfam" id="PF15796">
    <property type="entry name" value="KELK"/>
    <property type="match status" value="1"/>
</dbReference>
<keyword evidence="18" id="KW-0862">Zinc</keyword>
<dbReference type="PROSITE" id="PS50081">
    <property type="entry name" value="ZF_DAG_PE_2"/>
    <property type="match status" value="1"/>
</dbReference>
<feature type="domain" description="AGC-kinase C-terminal" evidence="40">
    <location>
        <begin position="343"/>
        <end position="413"/>
    </location>
</feature>
<keyword evidence="11" id="KW-0723">Serine/threonine-protein kinase</keyword>
<dbReference type="GO" id="GO:0031032">
    <property type="term" value="P:actomyosin structure organization"/>
    <property type="evidence" value="ECO:0007669"/>
    <property type="project" value="UniProtKB-ARBA"/>
</dbReference>
<evidence type="ECO:0000256" key="31">
    <source>
        <dbReference type="ARBA" id="ARBA00082349"/>
    </source>
</evidence>
<keyword evidence="17 42" id="KW-0418">Kinase</keyword>
<dbReference type="FunFam" id="1.20.5.340:FF:000010">
    <property type="entry name" value="Non-specific serine/threonine protein kinase"/>
    <property type="match status" value="1"/>
</dbReference>
<evidence type="ECO:0000256" key="30">
    <source>
        <dbReference type="ARBA" id="ARBA00079498"/>
    </source>
</evidence>
<dbReference type="InterPro" id="IPR001849">
    <property type="entry name" value="PH_domain"/>
</dbReference>
<dbReference type="InterPro" id="IPR046349">
    <property type="entry name" value="C1-like_sf"/>
</dbReference>
<evidence type="ECO:0000256" key="21">
    <source>
        <dbReference type="ARBA" id="ARBA00022949"/>
    </source>
</evidence>
<evidence type="ECO:0000256" key="29">
    <source>
        <dbReference type="ARBA" id="ARBA00079250"/>
    </source>
</evidence>
<dbReference type="InterPro" id="IPR011993">
    <property type="entry name" value="PH-like_dom_sf"/>
</dbReference>
<dbReference type="SMART" id="SM00233">
    <property type="entry name" value="PH"/>
    <property type="match status" value="1"/>
</dbReference>
<keyword evidence="15 32" id="KW-0547">Nucleotide-binding</keyword>
<dbReference type="CDD" id="cd00132">
    <property type="entry name" value="CRIB"/>
    <property type="match status" value="1"/>
</dbReference>
<feature type="domain" description="CNH" evidence="39">
    <location>
        <begin position="1258"/>
        <end position="1531"/>
    </location>
</feature>
<dbReference type="Pfam" id="PF00069">
    <property type="entry name" value="Pkinase"/>
    <property type="match status" value="1"/>
</dbReference>
<keyword evidence="10" id="KW-0963">Cytoplasm</keyword>
<evidence type="ECO:0000256" key="14">
    <source>
        <dbReference type="ARBA" id="ARBA00022723"/>
    </source>
</evidence>
<feature type="coiled-coil region" evidence="33">
    <location>
        <begin position="727"/>
        <end position="808"/>
    </location>
</feature>
<feature type="domain" description="CRIB" evidence="38">
    <location>
        <begin position="1601"/>
        <end position="1614"/>
    </location>
</feature>
<dbReference type="InterPro" id="IPR014930">
    <property type="entry name" value="Myotonic_dystrophy_kinase_coil"/>
</dbReference>
<keyword evidence="20" id="KW-0460">Magnesium</keyword>
<name>A0A6J3IL81_SAPAP</name>
<keyword evidence="12" id="KW-0597">Phosphoprotein</keyword>
<evidence type="ECO:0000256" key="2">
    <source>
        <dbReference type="ARBA" id="ARBA00004282"/>
    </source>
</evidence>
<dbReference type="InterPro" id="IPR020454">
    <property type="entry name" value="DAG/PE-bd"/>
</dbReference>
<comment type="catalytic activity">
    <reaction evidence="26">
        <text>L-seryl-[protein] + ATP = O-phospho-L-seryl-[protein] + ADP + H(+)</text>
        <dbReference type="Rhea" id="RHEA:17989"/>
        <dbReference type="Rhea" id="RHEA-COMP:9863"/>
        <dbReference type="Rhea" id="RHEA-COMP:11604"/>
        <dbReference type="ChEBI" id="CHEBI:15378"/>
        <dbReference type="ChEBI" id="CHEBI:29999"/>
        <dbReference type="ChEBI" id="CHEBI:30616"/>
        <dbReference type="ChEBI" id="CHEBI:83421"/>
        <dbReference type="ChEBI" id="CHEBI:456216"/>
        <dbReference type="EC" id="2.7.11.1"/>
    </reaction>
</comment>
<evidence type="ECO:0000256" key="25">
    <source>
        <dbReference type="ARBA" id="ARBA00047899"/>
    </source>
</evidence>
<dbReference type="Pfam" id="PF00780">
    <property type="entry name" value="CNH"/>
    <property type="match status" value="1"/>
</dbReference>
<dbReference type="PROSITE" id="PS50003">
    <property type="entry name" value="PH_DOMAIN"/>
    <property type="match status" value="1"/>
</dbReference>
<proteinExistence type="inferred from homology"/>
<dbReference type="PRINTS" id="PR00008">
    <property type="entry name" value="DAGPEDOMAIN"/>
</dbReference>
<dbReference type="Gene3D" id="1.10.510.10">
    <property type="entry name" value="Transferase(Phosphotransferase) domain 1"/>
    <property type="match status" value="1"/>
</dbReference>
<dbReference type="Gene3D" id="2.30.29.30">
    <property type="entry name" value="Pleckstrin-homology domain (PH domain)/Phosphotyrosine-binding domain (PTB)"/>
    <property type="match status" value="1"/>
</dbReference>
<dbReference type="FunFam" id="2.30.29.30:FF:000140">
    <property type="entry name" value="CDC42 binding protein kinase beta"/>
    <property type="match status" value="1"/>
</dbReference>
<feature type="compositionally biased region" description="Low complexity" evidence="34">
    <location>
        <begin position="987"/>
        <end position="996"/>
    </location>
</feature>
<comment type="similarity">
    <text evidence="6">Belongs to the protein kinase superfamily. AGC Ser/Thr protein kinase family. DMPK subfamily.</text>
</comment>
<dbReference type="Gene3D" id="3.30.200.20">
    <property type="entry name" value="Phosphorylase Kinase, domain 1"/>
    <property type="match status" value="1"/>
</dbReference>
<evidence type="ECO:0000259" key="35">
    <source>
        <dbReference type="PROSITE" id="PS50003"/>
    </source>
</evidence>
<comment type="function">
    <text evidence="27">Serine/threonine-protein kinase which is an important downstream effector of CDC42 and plays a role in the regulation of cytoskeleton reorganization and cell migration. Regulates actin cytoskeletal reorganization via phosphorylation of PPP1R12C and MYL9/MLC2. In concert with MYO18A and LURAP1, is involved in modulating lamellar actomyosin retrograde flow that is crucial to cell protrusion and migration. Phosphorylates PPP1R12A. In concert with FAM89B/LRAP25 mediates the targeting of LIMK1 to the lamellipodium resulting in its activation and subsequent phosphorylation of CFL1 which is important for lamellipodial F-actin regulation.</text>
</comment>
<dbReference type="FunFam" id="3.30.60.20:FF:000005">
    <property type="entry name" value="Non-specific serine/threonine protein kinase"/>
    <property type="match status" value="1"/>
</dbReference>
<dbReference type="InterPro" id="IPR002219">
    <property type="entry name" value="PKC_DAG/PE"/>
</dbReference>
<dbReference type="SMART" id="SM00220">
    <property type="entry name" value="S_TKc"/>
    <property type="match status" value="1"/>
</dbReference>
<keyword evidence="16" id="KW-0863">Zinc-finger</keyword>
<evidence type="ECO:0000259" key="38">
    <source>
        <dbReference type="PROSITE" id="PS50108"/>
    </source>
</evidence>
<dbReference type="InterPro" id="IPR000719">
    <property type="entry name" value="Prot_kinase_dom"/>
</dbReference>
<feature type="domain" description="PH" evidence="35">
    <location>
        <begin position="1113"/>
        <end position="1232"/>
    </location>
</feature>
<dbReference type="Pfam" id="PF08826">
    <property type="entry name" value="DMPK_coil"/>
    <property type="match status" value="1"/>
</dbReference>
<evidence type="ECO:0000256" key="18">
    <source>
        <dbReference type="ARBA" id="ARBA00022833"/>
    </source>
</evidence>
<dbReference type="GO" id="GO:0004674">
    <property type="term" value="F:protein serine/threonine kinase activity"/>
    <property type="evidence" value="ECO:0007669"/>
    <property type="project" value="UniProtKB-KW"/>
</dbReference>
<dbReference type="PROSITE" id="PS50108">
    <property type="entry name" value="CRIB"/>
    <property type="match status" value="1"/>
</dbReference>
<evidence type="ECO:0000256" key="11">
    <source>
        <dbReference type="ARBA" id="ARBA00022527"/>
    </source>
</evidence>
<dbReference type="PROSITE" id="PS51285">
    <property type="entry name" value="AGC_KINASE_CTER"/>
    <property type="match status" value="1"/>
</dbReference>
<evidence type="ECO:0000256" key="6">
    <source>
        <dbReference type="ARBA" id="ARBA00005719"/>
    </source>
</evidence>
<dbReference type="CDD" id="cd20865">
    <property type="entry name" value="C1_MRCKbeta"/>
    <property type="match status" value="1"/>
</dbReference>
<evidence type="ECO:0000256" key="33">
    <source>
        <dbReference type="SAM" id="Coils"/>
    </source>
</evidence>
<evidence type="ECO:0000256" key="19">
    <source>
        <dbReference type="ARBA" id="ARBA00022840"/>
    </source>
</evidence>
<evidence type="ECO:0000259" key="40">
    <source>
        <dbReference type="PROSITE" id="PS51285"/>
    </source>
</evidence>
<evidence type="ECO:0000256" key="24">
    <source>
        <dbReference type="ARBA" id="ARBA00023273"/>
    </source>
</evidence>
<dbReference type="GO" id="GO:0042641">
    <property type="term" value="C:actomyosin"/>
    <property type="evidence" value="ECO:0007669"/>
    <property type="project" value="TreeGrafter"/>
</dbReference>
<evidence type="ECO:0000313" key="42">
    <source>
        <dbReference type="RefSeq" id="XP_032143192.1"/>
    </source>
</evidence>
<comment type="subcellular location">
    <subcellularLocation>
        <location evidence="2">Cell junction</location>
    </subcellularLocation>
    <subcellularLocation>
        <location evidence="3">Cell membrane</location>
        <topology evidence="3">Peripheral membrane protein</topology>
        <orientation evidence="3">Cytoplasmic side</orientation>
    </subcellularLocation>
    <subcellularLocation>
        <location evidence="5">Cell projection</location>
        <location evidence="5">Lamellipodium</location>
    </subcellularLocation>
    <subcellularLocation>
        <location evidence="4">Cytoplasm</location>
    </subcellularLocation>
</comment>
<evidence type="ECO:0000256" key="22">
    <source>
        <dbReference type="ARBA" id="ARBA00023054"/>
    </source>
</evidence>
<dbReference type="SMART" id="SM00036">
    <property type="entry name" value="CNH"/>
    <property type="match status" value="1"/>
</dbReference>
<dbReference type="SMART" id="SM00109">
    <property type="entry name" value="C1"/>
    <property type="match status" value="1"/>
</dbReference>
<evidence type="ECO:0000256" key="15">
    <source>
        <dbReference type="ARBA" id="ARBA00022741"/>
    </source>
</evidence>
<dbReference type="InterPro" id="IPR011009">
    <property type="entry name" value="Kinase-like_dom_sf"/>
</dbReference>
<evidence type="ECO:0000256" key="32">
    <source>
        <dbReference type="PROSITE-ProRule" id="PRU10141"/>
    </source>
</evidence>
<evidence type="ECO:0000256" key="12">
    <source>
        <dbReference type="ARBA" id="ARBA00022553"/>
    </source>
</evidence>
<dbReference type="Proteomes" id="UP000504640">
    <property type="component" value="Unplaced"/>
</dbReference>
<feature type="region of interest" description="Disordered" evidence="34">
    <location>
        <begin position="1615"/>
        <end position="1729"/>
    </location>
</feature>
<dbReference type="PROSITE" id="PS50011">
    <property type="entry name" value="PROTEIN_KINASE_DOM"/>
    <property type="match status" value="1"/>
</dbReference>
<protein>
    <recommendedName>
        <fullName evidence="28">Serine/threonine-protein kinase MRCK beta</fullName>
        <ecNumber evidence="7">2.7.11.1</ecNumber>
    </recommendedName>
    <alternativeName>
        <fullName evidence="30">CDC42-binding protein kinase beta</fullName>
    </alternativeName>
    <alternativeName>
        <fullName evidence="31">DMPK-like beta</fullName>
    </alternativeName>
    <alternativeName>
        <fullName evidence="29">Myotonic dystrophy kinase-related CDC42-binding kinase beta</fullName>
    </alternativeName>
</protein>
<dbReference type="PROSITE" id="PS50219">
    <property type="entry name" value="CNH"/>
    <property type="match status" value="1"/>
</dbReference>
<dbReference type="Pfam" id="PF25346">
    <property type="entry name" value="PH_MRCK"/>
    <property type="match status" value="1"/>
</dbReference>
<feature type="domain" description="Protein kinase" evidence="36">
    <location>
        <begin position="76"/>
        <end position="342"/>
    </location>
</feature>
<dbReference type="InterPro" id="IPR017441">
    <property type="entry name" value="Protein_kinase_ATP_BS"/>
</dbReference>
<organism evidence="41 42">
    <name type="scientific">Sapajus apella</name>
    <name type="common">Brown-capped capuchin</name>
    <name type="synonym">Cebus apella</name>
    <dbReference type="NCBI Taxonomy" id="9515"/>
    <lineage>
        <taxon>Eukaryota</taxon>
        <taxon>Metazoa</taxon>
        <taxon>Chordata</taxon>
        <taxon>Craniata</taxon>
        <taxon>Vertebrata</taxon>
        <taxon>Euteleostomi</taxon>
        <taxon>Mammalia</taxon>
        <taxon>Eutheria</taxon>
        <taxon>Euarchontoglires</taxon>
        <taxon>Primates</taxon>
        <taxon>Haplorrhini</taxon>
        <taxon>Platyrrhini</taxon>
        <taxon>Cebidae</taxon>
        <taxon>Cebinae</taxon>
        <taxon>Sapajus</taxon>
    </lineage>
</organism>
<dbReference type="InterPro" id="IPR057529">
    <property type="entry name" value="MRCK/ROCK_PH"/>
</dbReference>
<dbReference type="Pfam" id="PF00130">
    <property type="entry name" value="C1_1"/>
    <property type="match status" value="1"/>
</dbReference>
<dbReference type="SMART" id="SM00285">
    <property type="entry name" value="PBD"/>
    <property type="match status" value="1"/>
</dbReference>
<dbReference type="Gene3D" id="3.30.60.20">
    <property type="match status" value="1"/>
</dbReference>
<keyword evidence="14" id="KW-0479">Metal-binding</keyword>
<gene>
    <name evidence="42" type="primary">CDC42BPB</name>
</gene>
<dbReference type="PANTHER" id="PTHR22988">
    <property type="entry name" value="MYOTONIC DYSTROPHY S/T KINASE-RELATED"/>
    <property type="match status" value="1"/>
</dbReference>
<reference evidence="42" key="1">
    <citation type="submission" date="2025-08" db="UniProtKB">
        <authorList>
            <consortium name="RefSeq"/>
        </authorList>
    </citation>
    <scope>IDENTIFICATION</scope>
    <source>
        <tissue evidence="42">Blood</tissue>
    </source>
</reference>
<dbReference type="RefSeq" id="XP_032143192.1">
    <property type="nucleotide sequence ID" value="XM_032287301.1"/>
</dbReference>
<evidence type="ECO:0000259" key="37">
    <source>
        <dbReference type="PROSITE" id="PS50081"/>
    </source>
</evidence>
<evidence type="ECO:0000256" key="27">
    <source>
        <dbReference type="ARBA" id="ARBA00060291"/>
    </source>
</evidence>
<evidence type="ECO:0000256" key="20">
    <source>
        <dbReference type="ARBA" id="ARBA00022842"/>
    </source>
</evidence>
<dbReference type="GO" id="GO:0070161">
    <property type="term" value="C:anchoring junction"/>
    <property type="evidence" value="ECO:0007669"/>
    <property type="project" value="UniProtKB-SubCell"/>
</dbReference>
<evidence type="ECO:0000259" key="39">
    <source>
        <dbReference type="PROSITE" id="PS50219"/>
    </source>
</evidence>
<keyword evidence="24" id="KW-0966">Cell projection</keyword>
<dbReference type="CDD" id="cd05624">
    <property type="entry name" value="STKc_MRCK_beta"/>
    <property type="match status" value="1"/>
</dbReference>
<keyword evidence="21" id="KW-0965">Cell junction</keyword>
<evidence type="ECO:0000256" key="28">
    <source>
        <dbReference type="ARBA" id="ARBA00073267"/>
    </source>
</evidence>
<evidence type="ECO:0000259" key="36">
    <source>
        <dbReference type="PROSITE" id="PS50011"/>
    </source>
</evidence>
<evidence type="ECO:0000256" key="17">
    <source>
        <dbReference type="ARBA" id="ARBA00022777"/>
    </source>
</evidence>
<dbReference type="SMART" id="SM00133">
    <property type="entry name" value="S_TK_X"/>
    <property type="match status" value="1"/>
</dbReference>
<dbReference type="PROSITE" id="PS00479">
    <property type="entry name" value="ZF_DAG_PE_1"/>
    <property type="match status" value="1"/>
</dbReference>
<comment type="catalytic activity">
    <reaction evidence="25">
        <text>L-threonyl-[protein] + ATP = O-phospho-L-threonyl-[protein] + ADP + H(+)</text>
        <dbReference type="Rhea" id="RHEA:46608"/>
        <dbReference type="Rhea" id="RHEA-COMP:11060"/>
        <dbReference type="Rhea" id="RHEA-COMP:11605"/>
        <dbReference type="ChEBI" id="CHEBI:15378"/>
        <dbReference type="ChEBI" id="CHEBI:30013"/>
        <dbReference type="ChEBI" id="CHEBI:30616"/>
        <dbReference type="ChEBI" id="CHEBI:61977"/>
        <dbReference type="ChEBI" id="CHEBI:456216"/>
        <dbReference type="EC" id="2.7.11.1"/>
    </reaction>
</comment>
<dbReference type="GO" id="GO:0005524">
    <property type="term" value="F:ATP binding"/>
    <property type="evidence" value="ECO:0007669"/>
    <property type="project" value="UniProtKB-UniRule"/>
</dbReference>
<evidence type="ECO:0000256" key="9">
    <source>
        <dbReference type="ARBA" id="ARBA00022481"/>
    </source>
</evidence>
<dbReference type="Gene3D" id="1.20.5.340">
    <property type="match status" value="1"/>
</dbReference>
<feature type="region of interest" description="Disordered" evidence="34">
    <location>
        <begin position="987"/>
        <end position="1028"/>
    </location>
</feature>
<dbReference type="FunFam" id="1.10.510.10:FF:000014">
    <property type="entry name" value="Non-specific serine/threonine protein kinase"/>
    <property type="match status" value="1"/>
</dbReference>
<keyword evidence="19 32" id="KW-0067">ATP-binding</keyword>
<keyword evidence="13" id="KW-0808">Transferase</keyword>
<dbReference type="InterPro" id="IPR001180">
    <property type="entry name" value="CNH_dom"/>
</dbReference>
<dbReference type="CDD" id="cd01243">
    <property type="entry name" value="PH_MRCK"/>
    <property type="match status" value="1"/>
</dbReference>
<feature type="compositionally biased region" description="Polar residues" evidence="34">
    <location>
        <begin position="463"/>
        <end position="481"/>
    </location>
</feature>
<dbReference type="GO" id="GO:0005737">
    <property type="term" value="C:cytoplasm"/>
    <property type="evidence" value="ECO:0007669"/>
    <property type="project" value="UniProtKB-SubCell"/>
</dbReference>
<dbReference type="EC" id="2.7.11.1" evidence="7"/>
<evidence type="ECO:0000256" key="5">
    <source>
        <dbReference type="ARBA" id="ARBA00004510"/>
    </source>
</evidence>
<evidence type="ECO:0000256" key="34">
    <source>
        <dbReference type="SAM" id="MobiDB-lite"/>
    </source>
</evidence>
<keyword evidence="41" id="KW-1185">Reference proteome</keyword>
<feature type="coiled-coil region" evidence="33">
    <location>
        <begin position="884"/>
        <end position="939"/>
    </location>
</feature>
<evidence type="ECO:0000256" key="3">
    <source>
        <dbReference type="ARBA" id="ARBA00004413"/>
    </source>
</evidence>
<keyword evidence="9" id="KW-0488">Methylation</keyword>
<dbReference type="InterPro" id="IPR008271">
    <property type="entry name" value="Ser/Thr_kinase_AS"/>
</dbReference>
<dbReference type="InterPro" id="IPR042718">
    <property type="entry name" value="MRCKB_STKc"/>
</dbReference>
<dbReference type="CTD" id="9578"/>
<keyword evidence="8" id="KW-1003">Cell membrane</keyword>
<keyword evidence="23" id="KW-0472">Membrane</keyword>
<evidence type="ECO:0000313" key="41">
    <source>
        <dbReference type="Proteomes" id="UP000504640"/>
    </source>
</evidence>
<evidence type="ECO:0000256" key="1">
    <source>
        <dbReference type="ARBA" id="ARBA00001946"/>
    </source>
</evidence>
<dbReference type="GO" id="GO:0005886">
    <property type="term" value="C:plasma membrane"/>
    <property type="evidence" value="ECO:0007669"/>
    <property type="project" value="UniProtKB-SubCell"/>
</dbReference>
<evidence type="ECO:0000256" key="23">
    <source>
        <dbReference type="ARBA" id="ARBA00023136"/>
    </source>
</evidence>